<evidence type="ECO:0000313" key="13">
    <source>
        <dbReference type="EMBL" id="PWL01151.1"/>
    </source>
</evidence>
<feature type="active site" description="Proton acceptor" evidence="10">
    <location>
        <position position="374"/>
    </location>
</feature>
<keyword evidence="7 10" id="KW-0324">Glycolysis</keyword>
<comment type="cofactor">
    <cofactor evidence="10">
        <name>Mg(2+)</name>
        <dbReference type="ChEBI" id="CHEBI:18420"/>
    </cofactor>
    <text evidence="10">Binds a second Mg(2+) ion via substrate during catalysis.</text>
</comment>
<evidence type="ECO:0000256" key="1">
    <source>
        <dbReference type="ARBA" id="ARBA00005031"/>
    </source>
</evidence>
<feature type="binding site" evidence="10">
    <location>
        <position position="374"/>
    </location>
    <ligand>
        <name>(2R)-2-phosphoglycerate</name>
        <dbReference type="ChEBI" id="CHEBI:58289"/>
    </ligand>
</feature>
<feature type="domain" description="Enolase C-terminal TIM barrel" evidence="11">
    <location>
        <begin position="146"/>
        <end position="459"/>
    </location>
</feature>
<comment type="function">
    <text evidence="9 10">Catalyzes the reversible conversion of 2-phosphoglycerate (2-PG) into phosphoenolpyruvate (PEP). It is essential for the degradation of carbohydrates via glycolysis.</text>
</comment>
<dbReference type="PRINTS" id="PR00148">
    <property type="entry name" value="ENOLASE"/>
</dbReference>
<comment type="pathway">
    <text evidence="1 10">Carbohydrate degradation; glycolysis; pyruvate from D-glyceraldehyde 3-phosphate: step 4/5.</text>
</comment>
<evidence type="ECO:0000256" key="2">
    <source>
        <dbReference type="ARBA" id="ARBA00009604"/>
    </source>
</evidence>
<dbReference type="EC" id="4.2.1.11" evidence="3 10"/>
<dbReference type="SUPFAM" id="SSF51604">
    <property type="entry name" value="Enolase C-terminal domain-like"/>
    <property type="match status" value="1"/>
</dbReference>
<comment type="catalytic activity">
    <reaction evidence="10">
        <text>(2R)-2-phosphoglycerate = phosphoenolpyruvate + H2O</text>
        <dbReference type="Rhea" id="RHEA:10164"/>
        <dbReference type="ChEBI" id="CHEBI:15377"/>
        <dbReference type="ChEBI" id="CHEBI:58289"/>
        <dbReference type="ChEBI" id="CHEBI:58702"/>
        <dbReference type="EC" id="4.2.1.11"/>
    </reaction>
</comment>
<evidence type="ECO:0000256" key="4">
    <source>
        <dbReference type="ARBA" id="ARBA00017068"/>
    </source>
</evidence>
<proteinExistence type="inferred from homology"/>
<dbReference type="InterPro" id="IPR020810">
    <property type="entry name" value="Enolase_C"/>
</dbReference>
<dbReference type="PIRSF" id="PIRSF001400">
    <property type="entry name" value="Enolase"/>
    <property type="match status" value="1"/>
</dbReference>
<dbReference type="RefSeq" id="WP_106198796.1">
    <property type="nucleotide sequence ID" value="NZ_JAXEIU010000047.1"/>
</dbReference>
<dbReference type="InterPro" id="IPR020809">
    <property type="entry name" value="Enolase_CS"/>
</dbReference>
<comment type="similarity">
    <text evidence="2 10">Belongs to the enolase family.</text>
</comment>
<evidence type="ECO:0000256" key="5">
    <source>
        <dbReference type="ARBA" id="ARBA00022525"/>
    </source>
</evidence>
<dbReference type="SFLD" id="SFLDF00002">
    <property type="entry name" value="enolase"/>
    <property type="match status" value="1"/>
</dbReference>
<evidence type="ECO:0000259" key="11">
    <source>
        <dbReference type="SMART" id="SM01192"/>
    </source>
</evidence>
<keyword evidence="14" id="KW-1185">Reference proteome</keyword>
<evidence type="ECO:0000256" key="8">
    <source>
        <dbReference type="ARBA" id="ARBA00023239"/>
    </source>
</evidence>
<dbReference type="SFLD" id="SFLDS00001">
    <property type="entry name" value="Enolase"/>
    <property type="match status" value="1"/>
</dbReference>
<dbReference type="SMART" id="SM01192">
    <property type="entry name" value="Enolase_C"/>
    <property type="match status" value="1"/>
</dbReference>
<sequence>MAAIIKSVKARQILDSRGNPTVEAVVVLESGVEGVAKVPSGASTGIREACELRDGGKAYCGKGTTKAVNNVNEKIAKKGKGIIGMDAFDQKAVDDKMIELDGDRMHKNHLGANAILAVSMAVCVAAAKEAGLPLYQYIAKLHGTKKLTLPCPMCNVINGGAHSSAPIDFQEFMIAPVGASSFSKGLQMVTEIFHSLKSVLKKGGYETTVGDEGGFAPGVALKKDPKSKFGWKITGVMTLEKALTALKDATEAAGYKFGKDIKIALDVASSEFCDQEEKSEKTKWDKNKTYTFKKSNGKTYKSAQLVKYYEKLVDKFSIFSIEDGLDENDWAGWKVLTQDLGKKINLVGDDLFVTNPTIFNEGIEAGIANAILIKVNQVGSISETLAAIKTAQEKGYAPIVSHRSGETEDTFIADLAVGTAAGQIKTGSLSRTDRIAKYNRLLAIEEELGKKAVYAGDPRK</sequence>
<dbReference type="Pfam" id="PF00113">
    <property type="entry name" value="Enolase_C"/>
    <property type="match status" value="1"/>
</dbReference>
<dbReference type="InterPro" id="IPR020811">
    <property type="entry name" value="Enolase_N"/>
</dbReference>
<keyword evidence="8 10" id="KW-0456">Lyase</keyword>
<feature type="binding site" evidence="10">
    <location>
        <position position="425"/>
    </location>
    <ligand>
        <name>(2R)-2-phosphoglycerate</name>
        <dbReference type="ChEBI" id="CHEBI:58289"/>
    </ligand>
</feature>
<dbReference type="NCBIfam" id="TIGR01060">
    <property type="entry name" value="eno"/>
    <property type="match status" value="1"/>
</dbReference>
<keyword evidence="10" id="KW-0479">Metal-binding</keyword>
<dbReference type="HAMAP" id="MF_00318">
    <property type="entry name" value="Enolase"/>
    <property type="match status" value="1"/>
</dbReference>
<evidence type="ECO:0000259" key="12">
    <source>
        <dbReference type="SMART" id="SM01193"/>
    </source>
</evidence>
<feature type="binding site" evidence="10">
    <location>
        <position position="404"/>
    </location>
    <ligand>
        <name>(2R)-2-phosphoglycerate</name>
        <dbReference type="ChEBI" id="CHEBI:58289"/>
    </ligand>
</feature>
<gene>
    <name evidence="10" type="primary">eno</name>
    <name evidence="13" type="ORF">B0H50_11125</name>
</gene>
<dbReference type="Gene3D" id="3.20.20.120">
    <property type="entry name" value="Enolase-like C-terminal domain"/>
    <property type="match status" value="1"/>
</dbReference>
<keyword evidence="5 10" id="KW-0964">Secreted</keyword>
<dbReference type="SMART" id="SM01193">
    <property type="entry name" value="Enolase_N"/>
    <property type="match status" value="1"/>
</dbReference>
<feature type="domain" description="Enolase N-terminal" evidence="12">
    <location>
        <begin position="5"/>
        <end position="138"/>
    </location>
</feature>
<feature type="binding site" evidence="10">
    <location>
        <position position="322"/>
    </location>
    <ligand>
        <name>Mg(2+)</name>
        <dbReference type="ChEBI" id="CHEBI:18420"/>
    </ligand>
</feature>
<dbReference type="PROSITE" id="PS00164">
    <property type="entry name" value="ENOLASE"/>
    <property type="match status" value="1"/>
</dbReference>
<keyword evidence="10" id="KW-0963">Cytoplasm</keyword>
<dbReference type="Pfam" id="PF03952">
    <property type="entry name" value="Enolase_N"/>
    <property type="match status" value="1"/>
</dbReference>
<feature type="binding site" evidence="10">
    <location>
        <position position="349"/>
    </location>
    <ligand>
        <name>Mg(2+)</name>
        <dbReference type="ChEBI" id="CHEBI:18420"/>
    </ligand>
</feature>
<dbReference type="PANTHER" id="PTHR11902">
    <property type="entry name" value="ENOLASE"/>
    <property type="match status" value="1"/>
</dbReference>
<evidence type="ECO:0000256" key="7">
    <source>
        <dbReference type="ARBA" id="ARBA00023152"/>
    </source>
</evidence>
<dbReference type="InterPro" id="IPR029017">
    <property type="entry name" value="Enolase-like_N"/>
</dbReference>
<reference evidence="13 14" key="1">
    <citation type="submission" date="2018-05" db="EMBL/GenBank/DDBJ databases">
        <title>Animal gut microbial communities from fecal samples from Wisconsin, USA.</title>
        <authorList>
            <person name="Neumann A."/>
        </authorList>
    </citation>
    <scope>NUCLEOTIDE SEQUENCE [LARGE SCALE GENOMIC DNA]</scope>
    <source>
        <strain evidence="13 14">UWS4</strain>
    </source>
</reference>
<comment type="subcellular location">
    <subcellularLocation>
        <location evidence="10">Cytoplasm</location>
    </subcellularLocation>
    <subcellularLocation>
        <location evidence="10">Secreted</location>
    </subcellularLocation>
    <subcellularLocation>
        <location evidence="10">Cell surface</location>
    </subcellularLocation>
    <text evidence="10">Fractions of enolase are present in both the cytoplasm and on the cell surface.</text>
</comment>
<dbReference type="InterPro" id="IPR036849">
    <property type="entry name" value="Enolase-like_C_sf"/>
</dbReference>
<dbReference type="EMBL" id="QGHD01000011">
    <property type="protein sequence ID" value="PWL01151.1"/>
    <property type="molecule type" value="Genomic_DNA"/>
</dbReference>
<dbReference type="CDD" id="cd03313">
    <property type="entry name" value="enolase"/>
    <property type="match status" value="1"/>
</dbReference>
<accession>A0ABX5LPI5</accession>
<dbReference type="SFLD" id="SFLDG00178">
    <property type="entry name" value="enolase"/>
    <property type="match status" value="1"/>
</dbReference>
<comment type="caution">
    <text evidence="13">The sequence shown here is derived from an EMBL/GenBank/DDBJ whole genome shotgun (WGS) entry which is preliminary data.</text>
</comment>
<evidence type="ECO:0000256" key="6">
    <source>
        <dbReference type="ARBA" id="ARBA00022842"/>
    </source>
</evidence>
<dbReference type="PANTHER" id="PTHR11902:SF1">
    <property type="entry name" value="ENOLASE"/>
    <property type="match status" value="1"/>
</dbReference>
<keyword evidence="6 10" id="KW-0460">Magnesium</keyword>
<evidence type="ECO:0000256" key="10">
    <source>
        <dbReference type="HAMAP-Rule" id="MF_00318"/>
    </source>
</evidence>
<organism evidence="13 14">
    <name type="scientific">Hallerella porci</name>
    <dbReference type="NCBI Taxonomy" id="1945871"/>
    <lineage>
        <taxon>Bacteria</taxon>
        <taxon>Pseudomonadati</taxon>
        <taxon>Fibrobacterota</taxon>
        <taxon>Fibrobacteria</taxon>
        <taxon>Fibrobacterales</taxon>
        <taxon>Fibrobacteraceae</taxon>
        <taxon>Hallerella</taxon>
    </lineage>
</organism>
<name>A0ABX5LPI5_9BACT</name>
<feature type="binding site" evidence="10">
    <location>
        <position position="266"/>
    </location>
    <ligand>
        <name>Mg(2+)</name>
        <dbReference type="ChEBI" id="CHEBI:18420"/>
    </ligand>
</feature>
<dbReference type="SUPFAM" id="SSF54826">
    <property type="entry name" value="Enolase N-terminal domain-like"/>
    <property type="match status" value="1"/>
</dbReference>
<protein>
    <recommendedName>
        <fullName evidence="4 10">Enolase</fullName>
        <ecNumber evidence="3 10">4.2.1.11</ecNumber>
    </recommendedName>
    <alternativeName>
        <fullName evidence="10">2-phospho-D-glycerate hydro-lyase</fullName>
    </alternativeName>
    <alternativeName>
        <fullName evidence="10">2-phosphoglycerate dehydratase</fullName>
    </alternativeName>
</protein>
<feature type="binding site" evidence="10">
    <location>
        <position position="403"/>
    </location>
    <ligand>
        <name>(2R)-2-phosphoglycerate</name>
        <dbReference type="ChEBI" id="CHEBI:58289"/>
    </ligand>
</feature>
<evidence type="ECO:0000313" key="14">
    <source>
        <dbReference type="Proteomes" id="UP000245523"/>
    </source>
</evidence>
<evidence type="ECO:0000256" key="9">
    <source>
        <dbReference type="ARBA" id="ARBA00045763"/>
    </source>
</evidence>
<dbReference type="Gene3D" id="3.30.390.10">
    <property type="entry name" value="Enolase-like, N-terminal domain"/>
    <property type="match status" value="1"/>
</dbReference>
<feature type="binding site" evidence="10">
    <location>
        <position position="170"/>
    </location>
    <ligand>
        <name>(2R)-2-phosphoglycerate</name>
        <dbReference type="ChEBI" id="CHEBI:58289"/>
    </ligand>
</feature>
<evidence type="ECO:0000256" key="3">
    <source>
        <dbReference type="ARBA" id="ARBA00012058"/>
    </source>
</evidence>
<dbReference type="InterPro" id="IPR000941">
    <property type="entry name" value="Enolase"/>
</dbReference>
<feature type="active site" description="Proton donor" evidence="10">
    <location>
        <position position="212"/>
    </location>
</feature>
<dbReference type="Proteomes" id="UP000245523">
    <property type="component" value="Unassembled WGS sequence"/>
</dbReference>